<dbReference type="SUPFAM" id="SSF53850">
    <property type="entry name" value="Periplasmic binding protein-like II"/>
    <property type="match status" value="1"/>
</dbReference>
<evidence type="ECO:0000256" key="1">
    <source>
        <dbReference type="ARBA" id="ARBA00004308"/>
    </source>
</evidence>
<keyword evidence="5 8" id="KW-0732">Signal</keyword>
<evidence type="ECO:0000256" key="3">
    <source>
        <dbReference type="ARBA" id="ARBA00022475"/>
    </source>
</evidence>
<dbReference type="Gene3D" id="3.40.190.10">
    <property type="entry name" value="Periplasmic binding protein-like II"/>
    <property type="match status" value="2"/>
</dbReference>
<evidence type="ECO:0000256" key="5">
    <source>
        <dbReference type="ARBA" id="ARBA00022729"/>
    </source>
</evidence>
<dbReference type="InterPro" id="IPR044527">
    <property type="entry name" value="NrtA/CpmA_ABC-bd_dom"/>
</dbReference>
<evidence type="ECO:0000256" key="6">
    <source>
        <dbReference type="ARBA" id="ARBA00023136"/>
    </source>
</evidence>
<keyword evidence="10" id="KW-1185">Reference proteome</keyword>
<dbReference type="PANTHER" id="PTHR30024:SF7">
    <property type="entry name" value="NITRATE_NITRITE BINDING PROTEIN NRTA"/>
    <property type="match status" value="1"/>
</dbReference>
<gene>
    <name evidence="9" type="ORF">E9677_24420</name>
</gene>
<evidence type="ECO:0000313" key="10">
    <source>
        <dbReference type="Proteomes" id="UP000309667"/>
    </source>
</evidence>
<dbReference type="RefSeq" id="WP_136560677.1">
    <property type="nucleotide sequence ID" value="NZ_STGT01000009.1"/>
</dbReference>
<evidence type="ECO:0000256" key="7">
    <source>
        <dbReference type="ARBA" id="ARBA00024031"/>
    </source>
</evidence>
<keyword evidence="4" id="KW-0997">Cell inner membrane</keyword>
<dbReference type="CDD" id="cd13553">
    <property type="entry name" value="PBP2_NrtA_CpmA_like"/>
    <property type="match status" value="1"/>
</dbReference>
<keyword evidence="2" id="KW-0813">Transport</keyword>
<organism evidence="9 10">
    <name type="scientific">Rhizobium rhizophilum</name>
    <dbReference type="NCBI Taxonomy" id="1850373"/>
    <lineage>
        <taxon>Bacteria</taxon>
        <taxon>Pseudomonadati</taxon>
        <taxon>Pseudomonadota</taxon>
        <taxon>Alphaproteobacteria</taxon>
        <taxon>Hyphomicrobiales</taxon>
        <taxon>Rhizobiaceae</taxon>
        <taxon>Rhizobium/Agrobacterium group</taxon>
        <taxon>Rhizobium</taxon>
    </lineage>
</organism>
<evidence type="ECO:0000313" key="9">
    <source>
        <dbReference type="EMBL" id="THV10007.1"/>
    </source>
</evidence>
<dbReference type="EMBL" id="STGT01000009">
    <property type="protein sequence ID" value="THV10007.1"/>
    <property type="molecule type" value="Genomic_DNA"/>
</dbReference>
<feature type="chain" id="PRO_5046171167" evidence="8">
    <location>
        <begin position="38"/>
        <end position="432"/>
    </location>
</feature>
<dbReference type="PANTHER" id="PTHR30024">
    <property type="entry name" value="ALIPHATIC SULFONATES-BINDING PROTEIN-RELATED"/>
    <property type="match status" value="1"/>
</dbReference>
<comment type="subcellular location">
    <subcellularLocation>
        <location evidence="1">Endomembrane system</location>
    </subcellularLocation>
</comment>
<accession>A0ABY2QMH8</accession>
<keyword evidence="3" id="KW-1003">Cell membrane</keyword>
<protein>
    <submittedName>
        <fullName evidence="9">ABC transporter substrate-binding protein</fullName>
    </submittedName>
</protein>
<comment type="caution">
    <text evidence="9">The sequence shown here is derived from an EMBL/GenBank/DDBJ whole genome shotgun (WGS) entry which is preliminary data.</text>
</comment>
<evidence type="ECO:0000256" key="2">
    <source>
        <dbReference type="ARBA" id="ARBA00022448"/>
    </source>
</evidence>
<dbReference type="InterPro" id="IPR006311">
    <property type="entry name" value="TAT_signal"/>
</dbReference>
<keyword evidence="6" id="KW-0472">Membrane</keyword>
<reference evidence="9 10" key="1">
    <citation type="submission" date="2019-04" db="EMBL/GenBank/DDBJ databases">
        <title>Genome sequence of strain 7209-2.</title>
        <authorList>
            <person name="Gao J."/>
            <person name="Sun J."/>
        </authorList>
    </citation>
    <scope>NUCLEOTIDE SEQUENCE [LARGE SCALE GENOMIC DNA]</scope>
    <source>
        <strain evidence="9 10">7209-2</strain>
    </source>
</reference>
<dbReference type="Proteomes" id="UP000309667">
    <property type="component" value="Unassembled WGS sequence"/>
</dbReference>
<sequence>MTKTTGMSTTRRQLLKLTSAAAIVSAAKMAFPSGAFAAGAGPEVTGVKLGYIALTDAAPLIIAKEKGLFEKFGLPEVEVLKQASWGATRDNLVLGGASNGIDGAHILTPMPYLISAGKVTQNNVPVPMSILARLNLDSQGISVSKEYAETGVQLDASKLRDVFAAKKAAGGEVKVAMTFPGGTHDLWLRYWLAAGGIDPDKDVSTIVVPPPQMVANMKVGNMDAFCVGEPWNEQLVNQGIGFTACTTGELWKGHPEKALGLRSDWIEQNPIAAKALLMAVMEAQMWADDMGNKEEMSAILGKRQWFNVPPKDVAGRLKGTINYGNDRVVENSGLEMKFWKDHASYPFKSHDAWFLTENVRWGKFAPDTDIKALVDKVNREDIWREAAKDLGVVAADIPASASRGPETFFDGKVFDPENPQAYLDSLAIKAGA</sequence>
<evidence type="ECO:0000256" key="4">
    <source>
        <dbReference type="ARBA" id="ARBA00022519"/>
    </source>
</evidence>
<name>A0ABY2QMH8_9HYPH</name>
<proteinExistence type="inferred from homology"/>
<dbReference type="Pfam" id="PF13379">
    <property type="entry name" value="NMT1_2"/>
    <property type="match status" value="1"/>
</dbReference>
<feature type="signal peptide" evidence="8">
    <location>
        <begin position="1"/>
        <end position="37"/>
    </location>
</feature>
<evidence type="ECO:0000256" key="8">
    <source>
        <dbReference type="SAM" id="SignalP"/>
    </source>
</evidence>
<dbReference type="PROSITE" id="PS51318">
    <property type="entry name" value="TAT"/>
    <property type="match status" value="1"/>
</dbReference>
<comment type="similarity">
    <text evidence="7">Belongs to the CmpA/NrtA family.</text>
</comment>